<evidence type="ECO:0000313" key="2">
    <source>
        <dbReference type="Proteomes" id="UP000182510"/>
    </source>
</evidence>
<name>A0A1L3J7B2_9FLAO</name>
<sequence>MKQLIDFLHYEDKEILKVSFSTLIIRVESLNEKYSSLARFAEASKLWGVTNGKIYCMSEMMMPPPDIERIIEEILHPIDMIHKEDFAFVYEYLLGDCEISQKMLDKPIPGIEDISWLGSKVNYLGNYIWYKK</sequence>
<dbReference type="OrthoDB" id="1451104at2"/>
<dbReference type="EMBL" id="CP018153">
    <property type="protein sequence ID" value="APG61008.1"/>
    <property type="molecule type" value="Genomic_DNA"/>
</dbReference>
<dbReference type="RefSeq" id="WP_072553697.1">
    <property type="nucleotide sequence ID" value="NZ_CP018153.1"/>
</dbReference>
<proteinExistence type="predicted"/>
<evidence type="ECO:0000313" key="1">
    <source>
        <dbReference type="EMBL" id="APG61008.1"/>
    </source>
</evidence>
<organism evidence="1 2">
    <name type="scientific">Christiangramia salexigens</name>
    <dbReference type="NCBI Taxonomy" id="1913577"/>
    <lineage>
        <taxon>Bacteria</taxon>
        <taxon>Pseudomonadati</taxon>
        <taxon>Bacteroidota</taxon>
        <taxon>Flavobacteriia</taxon>
        <taxon>Flavobacteriales</taxon>
        <taxon>Flavobacteriaceae</taxon>
        <taxon>Christiangramia</taxon>
    </lineage>
</organism>
<accession>A0A1L3J7B2</accession>
<dbReference type="KEGG" id="grl:LPB144_11585"/>
<keyword evidence="2" id="KW-1185">Reference proteome</keyword>
<protein>
    <submittedName>
        <fullName evidence="1">Uncharacterized protein</fullName>
    </submittedName>
</protein>
<reference evidence="1 2" key="1">
    <citation type="submission" date="2016-11" db="EMBL/GenBank/DDBJ databases">
        <title>Gramella sp. LPB0144 isolated from marine environment.</title>
        <authorList>
            <person name="Kim E."/>
            <person name="Yi H."/>
        </authorList>
    </citation>
    <scope>NUCLEOTIDE SEQUENCE [LARGE SCALE GENOMIC DNA]</scope>
    <source>
        <strain evidence="1 2">LPB0144</strain>
    </source>
</reference>
<dbReference type="Proteomes" id="UP000182510">
    <property type="component" value="Chromosome"/>
</dbReference>
<dbReference type="AlphaFoldDB" id="A0A1L3J7B2"/>
<gene>
    <name evidence="1" type="ORF">LPB144_11585</name>
</gene>